<dbReference type="EnsemblMetazoa" id="XM_022815323">
    <property type="protein sequence ID" value="XP_022671058"/>
    <property type="gene ID" value="LOC111254455"/>
</dbReference>
<dbReference type="Proteomes" id="UP000594260">
    <property type="component" value="Unplaced"/>
</dbReference>
<dbReference type="Gene3D" id="2.20.20.160">
    <property type="match status" value="1"/>
</dbReference>
<dbReference type="RefSeq" id="XP_022671058.1">
    <property type="nucleotide sequence ID" value="XM_022815323.1"/>
</dbReference>
<dbReference type="AlphaFoldDB" id="A0A7M7KRW0"/>
<dbReference type="InParanoid" id="A0A7M7KRW0"/>
<evidence type="ECO:0000313" key="2">
    <source>
        <dbReference type="EnsemblMetazoa" id="XP_022671058"/>
    </source>
</evidence>
<feature type="signal peptide" evidence="1">
    <location>
        <begin position="1"/>
        <end position="19"/>
    </location>
</feature>
<evidence type="ECO:0000256" key="1">
    <source>
        <dbReference type="SAM" id="SignalP"/>
    </source>
</evidence>
<dbReference type="OrthoDB" id="6413868at2759"/>
<name>A0A7M7KRW0_VARDE</name>
<evidence type="ECO:0000313" key="3">
    <source>
        <dbReference type="Proteomes" id="UP000594260"/>
    </source>
</evidence>
<dbReference type="KEGG" id="vde:111254455"/>
<dbReference type="CTD" id="39831"/>
<dbReference type="GeneID" id="111254455"/>
<keyword evidence="1" id="KW-0732">Signal</keyword>
<reference evidence="2" key="1">
    <citation type="submission" date="2021-01" db="UniProtKB">
        <authorList>
            <consortium name="EnsemblMetazoa"/>
        </authorList>
    </citation>
    <scope>IDENTIFICATION</scope>
</reference>
<organism evidence="2 3">
    <name type="scientific">Varroa destructor</name>
    <name type="common">Honeybee mite</name>
    <dbReference type="NCBI Taxonomy" id="109461"/>
    <lineage>
        <taxon>Eukaryota</taxon>
        <taxon>Metazoa</taxon>
        <taxon>Ecdysozoa</taxon>
        <taxon>Arthropoda</taxon>
        <taxon>Chelicerata</taxon>
        <taxon>Arachnida</taxon>
        <taxon>Acari</taxon>
        <taxon>Parasitiformes</taxon>
        <taxon>Mesostigmata</taxon>
        <taxon>Gamasina</taxon>
        <taxon>Dermanyssoidea</taxon>
        <taxon>Varroidae</taxon>
        <taxon>Varroa</taxon>
    </lineage>
</organism>
<protein>
    <submittedName>
        <fullName evidence="2">Uncharacterized protein</fullName>
    </submittedName>
</protein>
<accession>A0A7M7KRW0</accession>
<sequence length="290" mass="31683">MQPIVLSCVALVALVGVQCDRVFTGGLTQVGTALAERSAASLLSRTLSSFARATKRSHESNKDQEYTKDVSVPAHQLLDNSTPPVMTASASNQQAIKTITGSLTPNRSDGSRFSYSTAWGALPECAAQQVCSALYVRLNRTQPLCQCSSGQFKEPCSTTDYVDEHSIKLISSSDKKKAYNLVKVCEPVMSIRRCKSPQDWQLLALQSTRTGKSHYLVVCRCPSGSSLLGPIKHSNPPYANIPGIRVYGMLCSQRRGNRQLKDKDLPPVPWDRVLHLARQSGLTNITLPFS</sequence>
<feature type="chain" id="PRO_5029668994" evidence="1">
    <location>
        <begin position="20"/>
        <end position="290"/>
    </location>
</feature>
<keyword evidence="3" id="KW-1185">Reference proteome</keyword>
<proteinExistence type="predicted"/>